<sequence length="188" mass="21395">MKGSLGSEEILCKVIKRNDTPHNRLFEEKNLSSFDPSLVKDPCFVFESSSDIKVGFNQNVEKKVLEGNPGVHRMKIYRALNQQEPASPKDKALRVGRSELTRQINPRILATTCLYLQYITQNEIYNSTATKQNDLSHTSYCNLMQLDPSFAVYQRYFQFAKQAFTQAADLALRLNIAKLNRSTLILSG</sequence>
<accession>A0A8X6L7W6</accession>
<dbReference type="Proteomes" id="UP000887116">
    <property type="component" value="Unassembled WGS sequence"/>
</dbReference>
<evidence type="ECO:0000313" key="2">
    <source>
        <dbReference type="Proteomes" id="UP000887116"/>
    </source>
</evidence>
<reference evidence="1" key="1">
    <citation type="submission" date="2020-07" db="EMBL/GenBank/DDBJ databases">
        <title>Multicomponent nature underlies the extraordinary mechanical properties of spider dragline silk.</title>
        <authorList>
            <person name="Kono N."/>
            <person name="Nakamura H."/>
            <person name="Mori M."/>
            <person name="Yoshida Y."/>
            <person name="Ohtoshi R."/>
            <person name="Malay A.D."/>
            <person name="Moran D.A.P."/>
            <person name="Tomita M."/>
            <person name="Numata K."/>
            <person name="Arakawa K."/>
        </authorList>
    </citation>
    <scope>NUCLEOTIDE SEQUENCE</scope>
</reference>
<evidence type="ECO:0000313" key="1">
    <source>
        <dbReference type="EMBL" id="GFR00971.1"/>
    </source>
</evidence>
<name>A0A8X6L7W6_TRICU</name>
<protein>
    <submittedName>
        <fullName evidence="1">Uncharacterized protein</fullName>
    </submittedName>
</protein>
<gene>
    <name evidence="1" type="ORF">TNCT_6861</name>
</gene>
<comment type="caution">
    <text evidence="1">The sequence shown here is derived from an EMBL/GenBank/DDBJ whole genome shotgun (WGS) entry which is preliminary data.</text>
</comment>
<dbReference type="AlphaFoldDB" id="A0A8X6L7W6"/>
<dbReference type="EMBL" id="BMAO01035067">
    <property type="protein sequence ID" value="GFR00971.1"/>
    <property type="molecule type" value="Genomic_DNA"/>
</dbReference>
<organism evidence="1 2">
    <name type="scientific">Trichonephila clavata</name>
    <name type="common">Joro spider</name>
    <name type="synonym">Nephila clavata</name>
    <dbReference type="NCBI Taxonomy" id="2740835"/>
    <lineage>
        <taxon>Eukaryota</taxon>
        <taxon>Metazoa</taxon>
        <taxon>Ecdysozoa</taxon>
        <taxon>Arthropoda</taxon>
        <taxon>Chelicerata</taxon>
        <taxon>Arachnida</taxon>
        <taxon>Araneae</taxon>
        <taxon>Araneomorphae</taxon>
        <taxon>Entelegynae</taxon>
        <taxon>Araneoidea</taxon>
        <taxon>Nephilidae</taxon>
        <taxon>Trichonephila</taxon>
    </lineage>
</organism>
<keyword evidence="2" id="KW-1185">Reference proteome</keyword>
<proteinExistence type="predicted"/>